<accession>A0ABM9PDP9</accession>
<gene>
    <name evidence="1" type="ORF">T190423A01A_40304</name>
</gene>
<sequence length="200" mass="24119">MGAEVHIRLENDKYDEKGLAPFLGRDFQSEITTSALWETHEPFLDQNEIDLLYAPYYDFFDDNTVQLIEPSKLKSILEKIDCYLEHNKDSLPFEIDIDYERMEKENLPTDLIINDSSCWIQGDSFYYDVTDKFKIVNHNLESNEVELWVEFKEKVKIENSFFYLKKEYRYEKYKNDLNEVINFCQLAINTHQKIYWLFQI</sequence>
<evidence type="ECO:0000313" key="1">
    <source>
        <dbReference type="EMBL" id="CAL2103711.1"/>
    </source>
</evidence>
<organism evidence="1 2">
    <name type="scientific">Tenacibaculum polynesiense</name>
    <dbReference type="NCBI Taxonomy" id="3137857"/>
    <lineage>
        <taxon>Bacteria</taxon>
        <taxon>Pseudomonadati</taxon>
        <taxon>Bacteroidota</taxon>
        <taxon>Flavobacteriia</taxon>
        <taxon>Flavobacteriales</taxon>
        <taxon>Flavobacteriaceae</taxon>
        <taxon>Tenacibaculum</taxon>
    </lineage>
</organism>
<evidence type="ECO:0000313" key="2">
    <source>
        <dbReference type="Proteomes" id="UP001497527"/>
    </source>
</evidence>
<dbReference type="RefSeq" id="WP_348717904.1">
    <property type="nucleotide sequence ID" value="NZ_CAXJIO010000013.1"/>
</dbReference>
<comment type="caution">
    <text evidence="1">The sequence shown here is derived from an EMBL/GenBank/DDBJ whole genome shotgun (WGS) entry which is preliminary data.</text>
</comment>
<keyword evidence="2" id="KW-1185">Reference proteome</keyword>
<reference evidence="1 2" key="1">
    <citation type="submission" date="2024-05" db="EMBL/GenBank/DDBJ databases">
        <authorList>
            <person name="Duchaud E."/>
        </authorList>
    </citation>
    <scope>NUCLEOTIDE SEQUENCE [LARGE SCALE GENOMIC DNA]</scope>
    <source>
        <strain evidence="1">Ena-SAMPLE-TAB-13-05-2024-13:56:06:370-140308</strain>
    </source>
</reference>
<dbReference type="EMBL" id="CAXJIO010000013">
    <property type="protein sequence ID" value="CAL2103711.1"/>
    <property type="molecule type" value="Genomic_DNA"/>
</dbReference>
<dbReference type="Proteomes" id="UP001497527">
    <property type="component" value="Unassembled WGS sequence"/>
</dbReference>
<proteinExistence type="predicted"/>
<protein>
    <submittedName>
        <fullName evidence="1">Uncharacterized protein</fullName>
    </submittedName>
</protein>
<name>A0ABM9PDP9_9FLAO</name>